<evidence type="ECO:0000256" key="6">
    <source>
        <dbReference type="ARBA" id="ARBA00022975"/>
    </source>
</evidence>
<protein>
    <submittedName>
        <fullName evidence="8">Dihydroorotase</fullName>
    </submittedName>
</protein>
<dbReference type="Pfam" id="PF12890">
    <property type="entry name" value="DHOase"/>
    <property type="match status" value="1"/>
</dbReference>
<dbReference type="SUPFAM" id="SSF51556">
    <property type="entry name" value="Metallo-dependent hydrolases"/>
    <property type="match status" value="1"/>
</dbReference>
<proteinExistence type="inferred from homology"/>
<comment type="caution">
    <text evidence="8">The sequence shown here is derived from an EMBL/GenBank/DDBJ whole genome shotgun (WGS) entry which is preliminary data.</text>
</comment>
<dbReference type="PANTHER" id="PTHR43668:SF2">
    <property type="entry name" value="ALLANTOINASE"/>
    <property type="match status" value="1"/>
</dbReference>
<dbReference type="InterPro" id="IPR032466">
    <property type="entry name" value="Metal_Hydrolase"/>
</dbReference>
<dbReference type="GO" id="GO:0006145">
    <property type="term" value="P:purine nucleobase catabolic process"/>
    <property type="evidence" value="ECO:0007669"/>
    <property type="project" value="TreeGrafter"/>
</dbReference>
<feature type="domain" description="Dihydroorotase catalytic" evidence="7">
    <location>
        <begin position="46"/>
        <end position="235"/>
    </location>
</feature>
<dbReference type="PROSITE" id="PS00482">
    <property type="entry name" value="DIHYDROOROTASE_1"/>
    <property type="match status" value="1"/>
</dbReference>
<comment type="function">
    <text evidence="2">Catalyzes the reversible cyclization of carbamoyl aspartate to dihydroorotate.</text>
</comment>
<organism evidence="8 9">
    <name type="scientific">Floccifex porci</name>
    <dbReference type="NCBI Taxonomy" id="2606629"/>
    <lineage>
        <taxon>Bacteria</taxon>
        <taxon>Bacillati</taxon>
        <taxon>Bacillota</taxon>
        <taxon>Erysipelotrichia</taxon>
        <taxon>Erysipelotrichales</taxon>
        <taxon>Erysipelotrichaceae</taxon>
        <taxon>Floccifex</taxon>
    </lineage>
</organism>
<keyword evidence="9" id="KW-1185">Reference proteome</keyword>
<evidence type="ECO:0000256" key="3">
    <source>
        <dbReference type="ARBA" id="ARBA00010286"/>
    </source>
</evidence>
<gene>
    <name evidence="8" type="ORF">FYJ50_03210</name>
</gene>
<dbReference type="SUPFAM" id="SSF51338">
    <property type="entry name" value="Composite domain of metallo-dependent hydrolases"/>
    <property type="match status" value="1"/>
</dbReference>
<evidence type="ECO:0000256" key="2">
    <source>
        <dbReference type="ARBA" id="ARBA00002368"/>
    </source>
</evidence>
<dbReference type="Gene3D" id="3.20.20.140">
    <property type="entry name" value="Metal-dependent hydrolases"/>
    <property type="match status" value="1"/>
</dbReference>
<dbReference type="InterPro" id="IPR002195">
    <property type="entry name" value="Dihydroorotase_CS"/>
</dbReference>
<reference evidence="8 9" key="1">
    <citation type="submission" date="2019-08" db="EMBL/GenBank/DDBJ databases">
        <title>In-depth cultivation of the pig gut microbiome towards novel bacterial diversity and tailored functional studies.</title>
        <authorList>
            <person name="Wylensek D."/>
            <person name="Hitch T.C.A."/>
            <person name="Clavel T."/>
        </authorList>
    </citation>
    <scope>NUCLEOTIDE SEQUENCE [LARGE SCALE GENOMIC DNA]</scope>
    <source>
        <strain evidence="8 9">LKV-178-WT-2G</strain>
    </source>
</reference>
<evidence type="ECO:0000256" key="1">
    <source>
        <dbReference type="ARBA" id="ARBA00001947"/>
    </source>
</evidence>
<dbReference type="RefSeq" id="WP_154459590.1">
    <property type="nucleotide sequence ID" value="NZ_VUMM01000003.1"/>
</dbReference>
<dbReference type="InterPro" id="IPR024403">
    <property type="entry name" value="DHOase_cat"/>
</dbReference>
<dbReference type="InterPro" id="IPR011059">
    <property type="entry name" value="Metal-dep_hydrolase_composite"/>
</dbReference>
<keyword evidence="5" id="KW-0378">Hydrolase</keyword>
<dbReference type="EMBL" id="VUMM01000003">
    <property type="protein sequence ID" value="MSS01129.1"/>
    <property type="molecule type" value="Genomic_DNA"/>
</dbReference>
<evidence type="ECO:0000256" key="5">
    <source>
        <dbReference type="ARBA" id="ARBA00022801"/>
    </source>
</evidence>
<accession>A0A7X2T326</accession>
<sequence>MQVIRNGNVLIDGQLKKVDVLFDEKEILDIREKIECDCPEVDASGCVVLPGFVDVHVHLREPGFTKKETIRTGTKAAAHGGFTSIFCMPNVIPYPDNVKTMEDYLKLIEEQSVVHTHPYACITKSEASKEVVDMKAISKLGIHWYSDDGVGVASEKIMKEAMECARENQAMIVAHTEDMAYRKPKACVHESEITAAKGWLGIPSACESAQLIRDLKLVEETKSTYHACHISAKESVEALRQAKKKGLNVSGEVTVHHLLLEDKDVQGPNWKMNPPLRSHKDRMALIEGLEDGSLDFIANDHAPHTEEEKSRPMEVCPFGIVSLETCFPLLYTQFVKKEKRWTLAQLVSWMSTKPAIRFGLDKVGKIQKGYSSDFVIINLEEEYTIDSNDFESMGKNTPFNGWDVFGKVKQTIVSGNTVWKG</sequence>
<dbReference type="Proteomes" id="UP000470082">
    <property type="component" value="Unassembled WGS sequence"/>
</dbReference>
<evidence type="ECO:0000256" key="4">
    <source>
        <dbReference type="ARBA" id="ARBA00022723"/>
    </source>
</evidence>
<comment type="similarity">
    <text evidence="3">Belongs to the metallo-dependent hydrolases superfamily. DHOase family. Class I DHOase subfamily.</text>
</comment>
<dbReference type="GO" id="GO:0005737">
    <property type="term" value="C:cytoplasm"/>
    <property type="evidence" value="ECO:0007669"/>
    <property type="project" value="TreeGrafter"/>
</dbReference>
<dbReference type="GO" id="GO:0004151">
    <property type="term" value="F:dihydroorotase activity"/>
    <property type="evidence" value="ECO:0007669"/>
    <property type="project" value="InterPro"/>
</dbReference>
<dbReference type="GO" id="GO:0004038">
    <property type="term" value="F:allantoinase activity"/>
    <property type="evidence" value="ECO:0007669"/>
    <property type="project" value="TreeGrafter"/>
</dbReference>
<dbReference type="Gene3D" id="2.30.40.10">
    <property type="entry name" value="Urease, subunit C, domain 1"/>
    <property type="match status" value="1"/>
</dbReference>
<keyword evidence="6" id="KW-0665">Pyrimidine biosynthesis</keyword>
<dbReference type="PANTHER" id="PTHR43668">
    <property type="entry name" value="ALLANTOINASE"/>
    <property type="match status" value="1"/>
</dbReference>
<evidence type="ECO:0000313" key="9">
    <source>
        <dbReference type="Proteomes" id="UP000470082"/>
    </source>
</evidence>
<evidence type="ECO:0000313" key="8">
    <source>
        <dbReference type="EMBL" id="MSS01129.1"/>
    </source>
</evidence>
<comment type="cofactor">
    <cofactor evidence="1">
        <name>Zn(2+)</name>
        <dbReference type="ChEBI" id="CHEBI:29105"/>
    </cofactor>
</comment>
<evidence type="ECO:0000259" key="7">
    <source>
        <dbReference type="Pfam" id="PF12890"/>
    </source>
</evidence>
<dbReference type="InterPro" id="IPR050138">
    <property type="entry name" value="DHOase/Allantoinase_Hydrolase"/>
</dbReference>
<keyword evidence="4" id="KW-0479">Metal-binding</keyword>
<name>A0A7X2T326_9FIRM</name>
<dbReference type="GO" id="GO:0006221">
    <property type="term" value="P:pyrimidine nucleotide biosynthetic process"/>
    <property type="evidence" value="ECO:0007669"/>
    <property type="project" value="UniProtKB-KW"/>
</dbReference>
<dbReference type="InterPro" id="IPR004722">
    <property type="entry name" value="DHOase"/>
</dbReference>
<dbReference type="CDD" id="cd01317">
    <property type="entry name" value="DHOase_IIa"/>
    <property type="match status" value="1"/>
</dbReference>
<dbReference type="AlphaFoldDB" id="A0A7X2T326"/>
<dbReference type="NCBIfam" id="TIGR00857">
    <property type="entry name" value="pyrC_multi"/>
    <property type="match status" value="1"/>
</dbReference>
<dbReference type="GO" id="GO:0046872">
    <property type="term" value="F:metal ion binding"/>
    <property type="evidence" value="ECO:0007669"/>
    <property type="project" value="UniProtKB-KW"/>
</dbReference>